<evidence type="ECO:0000313" key="2">
    <source>
        <dbReference type="EMBL" id="MBN3546069.1"/>
    </source>
</evidence>
<reference evidence="2 3" key="1">
    <citation type="submission" date="2021-01" db="EMBL/GenBank/DDBJ databases">
        <title>Genome Sequencing of Type Strains.</title>
        <authorList>
            <person name="Lemaire J.F."/>
            <person name="Inderbitzin P."/>
            <person name="Collins S.B."/>
            <person name="Wespe N."/>
            <person name="Knight-Connoni V."/>
        </authorList>
    </citation>
    <scope>NUCLEOTIDE SEQUENCE [LARGE SCALE GENOMIC DNA]</scope>
    <source>
        <strain evidence="2 3">DSM 14730</strain>
    </source>
</reference>
<name>A0ABS2ZFF9_9BACL</name>
<keyword evidence="3" id="KW-1185">Reference proteome</keyword>
<organism evidence="2 3">
    <name type="scientific">Fictibacillus barbaricus</name>
    <dbReference type="NCBI Taxonomy" id="182136"/>
    <lineage>
        <taxon>Bacteria</taxon>
        <taxon>Bacillati</taxon>
        <taxon>Bacillota</taxon>
        <taxon>Bacilli</taxon>
        <taxon>Bacillales</taxon>
        <taxon>Fictibacillaceae</taxon>
        <taxon>Fictibacillus</taxon>
    </lineage>
</organism>
<dbReference type="EMBL" id="JAFHKS010000043">
    <property type="protein sequence ID" value="MBN3546069.1"/>
    <property type="molecule type" value="Genomic_DNA"/>
</dbReference>
<sequence length="133" mass="15492">MANGAFSPLDSFMDQKDYLSVLYHMRLTSRLPWSSPITLPVSEQKAKELIKISEAKLIYENVVYGRIEITDIYQPDHLLESRLVYRTENSSHPDVQNLKKRGNWYVGGRITMVDQPPRKVAPFYYLDPLTTRE</sequence>
<dbReference type="InterPro" id="IPR015947">
    <property type="entry name" value="PUA-like_sf"/>
</dbReference>
<dbReference type="PANTHER" id="PTHR43509">
    <property type="match status" value="1"/>
</dbReference>
<dbReference type="PANTHER" id="PTHR43509:SF1">
    <property type="entry name" value="SULFATE ADENYLYLTRANSFERASE"/>
    <property type="match status" value="1"/>
</dbReference>
<accession>A0ABS2ZFF9</accession>
<comment type="caution">
    <text evidence="2">The sequence shown here is derived from an EMBL/GenBank/DDBJ whole genome shotgun (WGS) entry which is preliminary data.</text>
</comment>
<dbReference type="Gene3D" id="3.10.400.10">
    <property type="entry name" value="Sulfate adenylyltransferase"/>
    <property type="match status" value="1"/>
</dbReference>
<dbReference type="SUPFAM" id="SSF88697">
    <property type="entry name" value="PUA domain-like"/>
    <property type="match status" value="1"/>
</dbReference>
<feature type="domain" description="ATP-sulfurylase PUA-like" evidence="1">
    <location>
        <begin position="1"/>
        <end position="114"/>
    </location>
</feature>
<proteinExistence type="predicted"/>
<gene>
    <name evidence="2" type="ORF">JYA64_12245</name>
</gene>
<evidence type="ECO:0000259" key="1">
    <source>
        <dbReference type="Pfam" id="PF14306"/>
    </source>
</evidence>
<dbReference type="Pfam" id="PF14306">
    <property type="entry name" value="PUA_2"/>
    <property type="match status" value="1"/>
</dbReference>
<dbReference type="InterPro" id="IPR025980">
    <property type="entry name" value="ATP-Sase_PUA-like_dom"/>
</dbReference>
<dbReference type="Proteomes" id="UP001319060">
    <property type="component" value="Unassembled WGS sequence"/>
</dbReference>
<protein>
    <recommendedName>
        <fullName evidence="1">ATP-sulfurylase PUA-like domain-containing protein</fullName>
    </recommendedName>
</protein>
<evidence type="ECO:0000313" key="3">
    <source>
        <dbReference type="Proteomes" id="UP001319060"/>
    </source>
</evidence>